<dbReference type="InterPro" id="IPR052200">
    <property type="entry name" value="Protoporphyrinogen_IX_DH"/>
</dbReference>
<keyword evidence="2" id="KW-0560">Oxidoreductase</keyword>
<organism evidence="2 3">
    <name type="scientific">Koleobacter methoxysyntrophicus</name>
    <dbReference type="NCBI Taxonomy" id="2751313"/>
    <lineage>
        <taxon>Bacteria</taxon>
        <taxon>Bacillati</taxon>
        <taxon>Bacillota</taxon>
        <taxon>Clostridia</taxon>
        <taxon>Koleobacterales</taxon>
        <taxon>Koleobacteraceae</taxon>
        <taxon>Koleobacter</taxon>
    </lineage>
</organism>
<dbReference type="KEGG" id="kme:H0A61_01647"/>
<dbReference type="GO" id="GO:0070819">
    <property type="term" value="F:menaquinone-dependent protoporphyrinogen oxidase activity"/>
    <property type="evidence" value="ECO:0007669"/>
    <property type="project" value="TreeGrafter"/>
</dbReference>
<protein>
    <submittedName>
        <fullName evidence="2">Protoporphyrinogen IX dehydrogenase [menaquinone]</fullName>
        <ecNumber evidence="2">1.3.5.3</ecNumber>
    </submittedName>
</protein>
<reference evidence="2" key="1">
    <citation type="submission" date="2020-07" db="EMBL/GenBank/DDBJ databases">
        <title>Koleobacter methoxysyntrophicus gen. nov., sp. nov., a novel anaerobic bacterium isolated from deep subsurface oil field and proposal of Koleobacterales ord. nov. in the phylum Firmicutes.</title>
        <authorList>
            <person name="Sakamoto S."/>
            <person name="Tamaki H."/>
        </authorList>
    </citation>
    <scope>NUCLEOTIDE SEQUENCE</scope>
    <source>
        <strain evidence="2">NRmbB1</strain>
    </source>
</reference>
<name>A0A8A0RQ06_9FIRM</name>
<dbReference type="InterPro" id="IPR029039">
    <property type="entry name" value="Flavoprotein-like_sf"/>
</dbReference>
<dbReference type="RefSeq" id="WP_206706646.1">
    <property type="nucleotide sequence ID" value="NZ_CP059066.1"/>
</dbReference>
<proteinExistence type="predicted"/>
<accession>A0A8A0RQ06</accession>
<dbReference type="GO" id="GO:0006783">
    <property type="term" value="P:heme biosynthetic process"/>
    <property type="evidence" value="ECO:0007669"/>
    <property type="project" value="TreeGrafter"/>
</dbReference>
<dbReference type="PANTHER" id="PTHR38030">
    <property type="entry name" value="PROTOPORPHYRINOGEN IX DEHYDROGENASE [MENAQUINONE]"/>
    <property type="match status" value="1"/>
</dbReference>
<sequence length="168" mass="19079">MNTLIAYASRYGCTEKCAAILSEKLTGKVDLCNLKRVKDVDLSQYDKVIIGGPVYIGKIQKEVKEFCLKNLSVLKEKKIGLFICGMESGDRAEAQLNACFPQELLFHAAAREFFGGEFKFKKMNPMERFMIRMVSRMDESRSVLDTNKDVSNISEENINRFARLMNGV</sequence>
<dbReference type="InterPro" id="IPR026816">
    <property type="entry name" value="Flavodoxin_dom"/>
</dbReference>
<dbReference type="Gene3D" id="3.40.50.360">
    <property type="match status" value="1"/>
</dbReference>
<dbReference type="SUPFAM" id="SSF52218">
    <property type="entry name" value="Flavoproteins"/>
    <property type="match status" value="1"/>
</dbReference>
<evidence type="ECO:0000259" key="1">
    <source>
        <dbReference type="Pfam" id="PF12724"/>
    </source>
</evidence>
<dbReference type="PANTHER" id="PTHR38030:SF2">
    <property type="entry name" value="PROTOPORPHYRINOGEN IX DEHYDROGENASE [QUINONE]"/>
    <property type="match status" value="1"/>
</dbReference>
<dbReference type="GO" id="GO:0010181">
    <property type="term" value="F:FMN binding"/>
    <property type="evidence" value="ECO:0007669"/>
    <property type="project" value="TreeGrafter"/>
</dbReference>
<gene>
    <name evidence="2" type="primary">hemG</name>
    <name evidence="2" type="ORF">H0A61_01647</name>
</gene>
<keyword evidence="3" id="KW-1185">Reference proteome</keyword>
<dbReference type="Proteomes" id="UP000662904">
    <property type="component" value="Chromosome"/>
</dbReference>
<dbReference type="EMBL" id="CP059066">
    <property type="protein sequence ID" value="QSQ09286.1"/>
    <property type="molecule type" value="Genomic_DNA"/>
</dbReference>
<evidence type="ECO:0000313" key="2">
    <source>
        <dbReference type="EMBL" id="QSQ09286.1"/>
    </source>
</evidence>
<dbReference type="EC" id="1.3.5.3" evidence="2"/>
<evidence type="ECO:0000313" key="3">
    <source>
        <dbReference type="Proteomes" id="UP000662904"/>
    </source>
</evidence>
<dbReference type="Pfam" id="PF12724">
    <property type="entry name" value="Flavodoxin_5"/>
    <property type="match status" value="1"/>
</dbReference>
<dbReference type="AlphaFoldDB" id="A0A8A0RQ06"/>
<feature type="domain" description="Flavodoxin" evidence="1">
    <location>
        <begin position="4"/>
        <end position="140"/>
    </location>
</feature>